<comment type="subcellular location">
    <subcellularLocation>
        <location evidence="1">Membrane</location>
        <topology evidence="1">Multi-pass membrane protein</topology>
    </subcellularLocation>
</comment>
<evidence type="ECO:0000256" key="5">
    <source>
        <dbReference type="ARBA" id="ARBA00023136"/>
    </source>
</evidence>
<proteinExistence type="predicted"/>
<dbReference type="NCBIfam" id="TIGR03025">
    <property type="entry name" value="EPS_sugtrans"/>
    <property type="match status" value="1"/>
</dbReference>
<organism evidence="8">
    <name type="scientific">marine sediment metagenome</name>
    <dbReference type="NCBI Taxonomy" id="412755"/>
    <lineage>
        <taxon>unclassified sequences</taxon>
        <taxon>metagenomes</taxon>
        <taxon>ecological metagenomes</taxon>
    </lineage>
</organism>
<dbReference type="EMBL" id="LAZR01000181">
    <property type="protein sequence ID" value="KKN83710.1"/>
    <property type="molecule type" value="Genomic_DNA"/>
</dbReference>
<feature type="transmembrane region" description="Helical" evidence="6">
    <location>
        <begin position="110"/>
        <end position="128"/>
    </location>
</feature>
<keyword evidence="2" id="KW-0808">Transferase</keyword>
<dbReference type="NCBIfam" id="TIGR03023">
    <property type="entry name" value="WcaJ_sugtrans"/>
    <property type="match status" value="1"/>
</dbReference>
<dbReference type="InterPro" id="IPR003362">
    <property type="entry name" value="Bact_transf"/>
</dbReference>
<comment type="caution">
    <text evidence="8">The sequence shown here is derived from an EMBL/GenBank/DDBJ whole genome shotgun (WGS) entry which is preliminary data.</text>
</comment>
<keyword evidence="3 6" id="KW-0812">Transmembrane</keyword>
<dbReference type="Pfam" id="PF02397">
    <property type="entry name" value="Bac_transf"/>
    <property type="match status" value="1"/>
</dbReference>
<dbReference type="InterPro" id="IPR017473">
    <property type="entry name" value="Undecaprenyl-P_gluc_Ptfrase"/>
</dbReference>
<evidence type="ECO:0000256" key="3">
    <source>
        <dbReference type="ARBA" id="ARBA00022692"/>
    </source>
</evidence>
<keyword evidence="4 6" id="KW-1133">Transmembrane helix</keyword>
<evidence type="ECO:0000256" key="4">
    <source>
        <dbReference type="ARBA" id="ARBA00022989"/>
    </source>
</evidence>
<dbReference type="GO" id="GO:0016020">
    <property type="term" value="C:membrane"/>
    <property type="evidence" value="ECO:0007669"/>
    <property type="project" value="UniProtKB-SubCell"/>
</dbReference>
<name>A0A0F9TRN0_9ZZZZ</name>
<evidence type="ECO:0000259" key="7">
    <source>
        <dbReference type="Pfam" id="PF02397"/>
    </source>
</evidence>
<dbReference type="Gene3D" id="3.40.50.720">
    <property type="entry name" value="NAD(P)-binding Rossmann-like Domain"/>
    <property type="match status" value="1"/>
</dbReference>
<dbReference type="InterPro" id="IPR036291">
    <property type="entry name" value="NAD(P)-bd_dom_sf"/>
</dbReference>
<feature type="transmembrane region" description="Helical" evidence="6">
    <location>
        <begin position="45"/>
        <end position="66"/>
    </location>
</feature>
<protein>
    <recommendedName>
        <fullName evidence="7">Bacterial sugar transferase domain-containing protein</fullName>
    </recommendedName>
</protein>
<dbReference type="GO" id="GO:0009242">
    <property type="term" value="P:colanic acid biosynthetic process"/>
    <property type="evidence" value="ECO:0007669"/>
    <property type="project" value="TreeGrafter"/>
</dbReference>
<feature type="transmembrane region" description="Helical" evidence="6">
    <location>
        <begin position="78"/>
        <end position="98"/>
    </location>
</feature>
<dbReference type="GO" id="GO:0089702">
    <property type="term" value="F:undecaprenyl-phosphate glucose phosphotransferase activity"/>
    <property type="evidence" value="ECO:0007669"/>
    <property type="project" value="TreeGrafter"/>
</dbReference>
<gene>
    <name evidence="8" type="ORF">LCGC14_0296460</name>
</gene>
<feature type="transmembrane region" description="Helical" evidence="6">
    <location>
        <begin position="281"/>
        <end position="302"/>
    </location>
</feature>
<dbReference type="PANTHER" id="PTHR30576">
    <property type="entry name" value="COLANIC BIOSYNTHESIS UDP-GLUCOSE LIPID CARRIER TRANSFERASE"/>
    <property type="match status" value="1"/>
</dbReference>
<keyword evidence="5 6" id="KW-0472">Membrane</keyword>
<evidence type="ECO:0000256" key="2">
    <source>
        <dbReference type="ARBA" id="ARBA00022679"/>
    </source>
</evidence>
<evidence type="ECO:0000256" key="1">
    <source>
        <dbReference type="ARBA" id="ARBA00004141"/>
    </source>
</evidence>
<dbReference type="AlphaFoldDB" id="A0A0F9TRN0"/>
<evidence type="ECO:0000313" key="8">
    <source>
        <dbReference type="EMBL" id="KKN83710.1"/>
    </source>
</evidence>
<reference evidence="8" key="1">
    <citation type="journal article" date="2015" name="Nature">
        <title>Complex archaea that bridge the gap between prokaryotes and eukaryotes.</title>
        <authorList>
            <person name="Spang A."/>
            <person name="Saw J.H."/>
            <person name="Jorgensen S.L."/>
            <person name="Zaremba-Niedzwiedzka K."/>
            <person name="Martijn J."/>
            <person name="Lind A.E."/>
            <person name="van Eijk R."/>
            <person name="Schleper C."/>
            <person name="Guy L."/>
            <person name="Ettema T.J."/>
        </authorList>
    </citation>
    <scope>NUCLEOTIDE SEQUENCE</scope>
</reference>
<dbReference type="Pfam" id="PF13727">
    <property type="entry name" value="CoA_binding_3"/>
    <property type="match status" value="1"/>
</dbReference>
<feature type="domain" description="Bacterial sugar transferase" evidence="7">
    <location>
        <begin position="276"/>
        <end position="459"/>
    </location>
</feature>
<feature type="transmembrane region" description="Helical" evidence="6">
    <location>
        <begin position="20"/>
        <end position="39"/>
    </location>
</feature>
<evidence type="ECO:0000256" key="6">
    <source>
        <dbReference type="SAM" id="Phobius"/>
    </source>
</evidence>
<accession>A0A0F9TRN0</accession>
<dbReference type="PANTHER" id="PTHR30576:SF21">
    <property type="entry name" value="UDP-GLUCOSE:UNDECAPRENYL-PHOSPHATE GLUCOSE-1-PHOSPHATE TRANSFERASE"/>
    <property type="match status" value="1"/>
</dbReference>
<sequence length="466" mass="53287">MITSRTFKIGGNSTADLYRFSDIFTLISSLYVAGFIYGTSISNNYITVLLVVTLSYLYTAETLGLYRSWRAGKLSSMVVTAWLSLASAFVLLFIVAFALKFTEELSRVTLSLWFALSFVWLFASRELVRLYKVNRRKLGLNISKVAIVGATETGANLYQQIAENDELGYEFVGFFEDRKPERLFKDMDFNIEGMIDSAVQHARNGQIDVLFIALPLKAEKRIADILLKLGDTTVDVHFIPDFLLSNLVHARIEHIGNIDTLSVFESPYLGARQWVKRTEDIILASIILLLISPLLLLISLAIKFTSEGPVLFKQHRYGLAGQKIKVWKFRSMRVMEDNSVVTQATKFDPRVTAFGGFLRRTSLDELPQFFNVLFGEMSIVGPRPHAVAHNEEYRKKVEFYMLRHKVKPGITGWAQINGWRGETDTLEKMEKRVEYDLQYIKNWSLIFDLKIVYMTIFKGFVSINAY</sequence>
<dbReference type="SUPFAM" id="SSF51735">
    <property type="entry name" value="NAD(P)-binding Rossmann-fold domains"/>
    <property type="match status" value="1"/>
</dbReference>
<dbReference type="InterPro" id="IPR017475">
    <property type="entry name" value="EPS_sugar_tfrase"/>
</dbReference>